<name>A0AAW1MAI7_SAPOF</name>
<proteinExistence type="predicted"/>
<comment type="caution">
    <text evidence="1">The sequence shown here is derived from an EMBL/GenBank/DDBJ whole genome shotgun (WGS) entry which is preliminary data.</text>
</comment>
<dbReference type="PANTHER" id="PTHR33978">
    <property type="entry name" value="SERINE/THREONINE-KINASE"/>
    <property type="match status" value="1"/>
</dbReference>
<dbReference type="AlphaFoldDB" id="A0AAW1MAI7"/>
<accession>A0AAW1MAI7</accession>
<sequence>MAKIKRNTNNNVEVVNESDKSLKIWDCGSPLYDSYELACVSHLIERHLMKHPCIGGGSKRFKMYQHQSMVHGSTTTTTSKTLESRSKFSRCMGNFMFGRKKIGERVKKVKTNKRFRAIKCFM</sequence>
<reference evidence="1" key="1">
    <citation type="submission" date="2024-03" db="EMBL/GenBank/DDBJ databases">
        <title>WGS assembly of Saponaria officinalis var. Norfolk2.</title>
        <authorList>
            <person name="Jenkins J."/>
            <person name="Shu S."/>
            <person name="Grimwood J."/>
            <person name="Barry K."/>
            <person name="Goodstein D."/>
            <person name="Schmutz J."/>
            <person name="Leebens-Mack J."/>
            <person name="Osbourn A."/>
        </authorList>
    </citation>
    <scope>NUCLEOTIDE SEQUENCE [LARGE SCALE GENOMIC DNA]</scope>
    <source>
        <strain evidence="1">JIC</strain>
    </source>
</reference>
<dbReference type="PANTHER" id="PTHR33978:SF18">
    <property type="entry name" value="OS01G0656300 PROTEIN"/>
    <property type="match status" value="1"/>
</dbReference>
<keyword evidence="2" id="KW-1185">Reference proteome</keyword>
<gene>
    <name evidence="1" type="ORF">RND81_03G219500</name>
</gene>
<organism evidence="1 2">
    <name type="scientific">Saponaria officinalis</name>
    <name type="common">Common soapwort</name>
    <name type="synonym">Lychnis saponaria</name>
    <dbReference type="NCBI Taxonomy" id="3572"/>
    <lineage>
        <taxon>Eukaryota</taxon>
        <taxon>Viridiplantae</taxon>
        <taxon>Streptophyta</taxon>
        <taxon>Embryophyta</taxon>
        <taxon>Tracheophyta</taxon>
        <taxon>Spermatophyta</taxon>
        <taxon>Magnoliopsida</taxon>
        <taxon>eudicotyledons</taxon>
        <taxon>Gunneridae</taxon>
        <taxon>Pentapetalae</taxon>
        <taxon>Caryophyllales</taxon>
        <taxon>Caryophyllaceae</taxon>
        <taxon>Caryophylleae</taxon>
        <taxon>Saponaria</taxon>
    </lineage>
</organism>
<evidence type="ECO:0000313" key="1">
    <source>
        <dbReference type="EMBL" id="KAK9743132.1"/>
    </source>
</evidence>
<dbReference type="Proteomes" id="UP001443914">
    <property type="component" value="Unassembled WGS sequence"/>
</dbReference>
<evidence type="ECO:0000313" key="2">
    <source>
        <dbReference type="Proteomes" id="UP001443914"/>
    </source>
</evidence>
<dbReference type="EMBL" id="JBDFQZ010000003">
    <property type="protein sequence ID" value="KAK9743132.1"/>
    <property type="molecule type" value="Genomic_DNA"/>
</dbReference>
<protein>
    <submittedName>
        <fullName evidence="1">Uncharacterized protein</fullName>
    </submittedName>
</protein>